<dbReference type="GO" id="GO:0004029">
    <property type="term" value="F:aldehyde dehydrogenase (NAD+) activity"/>
    <property type="evidence" value="ECO:0007669"/>
    <property type="project" value="TreeGrafter"/>
</dbReference>
<dbReference type="SUPFAM" id="SSF55961">
    <property type="entry name" value="Bet v1-like"/>
    <property type="match status" value="1"/>
</dbReference>
<dbReference type="SUPFAM" id="SSF51735">
    <property type="entry name" value="NAD(P)-binding Rossmann-fold domains"/>
    <property type="match status" value="1"/>
</dbReference>
<accession>A0A484HHY4</accession>
<dbReference type="PANTHER" id="PTHR48079">
    <property type="entry name" value="PROTEIN YEEZ"/>
    <property type="match status" value="1"/>
</dbReference>
<evidence type="ECO:0000313" key="2">
    <source>
        <dbReference type="EMBL" id="VEN74889.1"/>
    </source>
</evidence>
<dbReference type="PANTHER" id="PTHR48079:SF6">
    <property type="entry name" value="NAD(P)-BINDING DOMAIN-CONTAINING PROTEIN-RELATED"/>
    <property type="match status" value="1"/>
</dbReference>
<name>A0A484HHY4_9BACT</name>
<protein>
    <submittedName>
        <fullName evidence="2">NAD(P)-dependent oxidoreductase</fullName>
    </submittedName>
</protein>
<dbReference type="AlphaFoldDB" id="A0A484HHY4"/>
<dbReference type="Gene3D" id="3.40.50.720">
    <property type="entry name" value="NAD(P)-binding Rossmann-like Domain"/>
    <property type="match status" value="1"/>
</dbReference>
<dbReference type="EMBL" id="CAACVI010000045">
    <property type="protein sequence ID" value="VEN74889.1"/>
    <property type="molecule type" value="Genomic_DNA"/>
</dbReference>
<dbReference type="InterPro" id="IPR051783">
    <property type="entry name" value="NAD(P)-dependent_oxidoreduct"/>
</dbReference>
<dbReference type="GO" id="GO:0005737">
    <property type="term" value="C:cytoplasm"/>
    <property type="evidence" value="ECO:0007669"/>
    <property type="project" value="TreeGrafter"/>
</dbReference>
<dbReference type="InterPro" id="IPR021295">
    <property type="entry name" value="DUF2867"/>
</dbReference>
<dbReference type="Pfam" id="PF11066">
    <property type="entry name" value="DUF2867"/>
    <property type="match status" value="1"/>
</dbReference>
<proteinExistence type="predicted"/>
<dbReference type="CDD" id="cd07812">
    <property type="entry name" value="SRPBCC"/>
    <property type="match status" value="1"/>
</dbReference>
<dbReference type="InterPro" id="IPR016040">
    <property type="entry name" value="NAD(P)-bd_dom"/>
</dbReference>
<gene>
    <name evidence="2" type="ORF">EPICR_50170</name>
</gene>
<evidence type="ECO:0000259" key="1">
    <source>
        <dbReference type="Pfam" id="PF13460"/>
    </source>
</evidence>
<organism evidence="2">
    <name type="scientific">uncultured Desulfobacteraceae bacterium</name>
    <dbReference type="NCBI Taxonomy" id="218296"/>
    <lineage>
        <taxon>Bacteria</taxon>
        <taxon>Pseudomonadati</taxon>
        <taxon>Thermodesulfobacteriota</taxon>
        <taxon>Desulfobacteria</taxon>
        <taxon>Desulfobacterales</taxon>
        <taxon>Desulfobacteraceae</taxon>
        <taxon>environmental samples</taxon>
    </lineage>
</organism>
<dbReference type="InterPro" id="IPR036291">
    <property type="entry name" value="NAD(P)-bd_dom_sf"/>
</dbReference>
<feature type="domain" description="NAD(P)-binding" evidence="1">
    <location>
        <begin position="11"/>
        <end position="120"/>
    </location>
</feature>
<sequence>MTNARRILLTGAAGYIGGRLFDILKQRGFKLTCLVRPFENYRRLEDGETRIVFGDALDRDSLKDVFEGVDTAFYLIHSLGSKKDFRDLDRAAAENFSQSAFEGGVRRVIYLGGLAAPDEDVSDHLKSRIETGDCLRKTGVQVIEFRASIILGSGSVSFEMIRGLVERLPVMVTPRWVRVEAQPISVDDVLSYLSAAVDLETDENRVYEIGGESRVAYMDIMKEYARRRGLKRLMLPVPFLSLKLSSYWLALVTPLYADVGRKLIEGVRSPTVVRDPAASRDFDVRPVSFAKAIENALAHEDRMFEKTPWSKLSESPAAAPKKWGGVRFGNRVAESEVRNVEAGPEKIFDIISGPGPFEGFAWRLRGWMDRMAGGPGLRRDRKAPADLRPGETLDFWRVEAWEPFKRLKLLSEMKTPGRAWLEFEATPLPDGKTRLRRTVIYDPKGLWGLAYWHLVFPLHHLVFSAMTGRVARKAEEAEKG</sequence>
<dbReference type="Pfam" id="PF13460">
    <property type="entry name" value="NAD_binding_10"/>
    <property type="match status" value="1"/>
</dbReference>
<reference evidence="2" key="1">
    <citation type="submission" date="2019-01" db="EMBL/GenBank/DDBJ databases">
        <authorList>
            <consortium name="Genoscope - CEA"/>
            <person name="William W."/>
        </authorList>
    </citation>
    <scope>NUCLEOTIDE SEQUENCE</scope>
    <source>
        <strain evidence="2">CR-1</strain>
    </source>
</reference>